<proteinExistence type="predicted"/>
<protein>
    <recommendedName>
        <fullName evidence="5">Coiled-coil domain-containing protein 158</fullName>
    </recommendedName>
</protein>
<dbReference type="Gene3D" id="1.10.287.1490">
    <property type="match status" value="1"/>
</dbReference>
<feature type="region of interest" description="Disordered" evidence="2">
    <location>
        <begin position="518"/>
        <end position="538"/>
    </location>
</feature>
<feature type="coiled-coil region" evidence="1">
    <location>
        <begin position="559"/>
        <end position="885"/>
    </location>
</feature>
<gene>
    <name evidence="3" type="ORF">ANANG_G00194800</name>
</gene>
<evidence type="ECO:0000256" key="2">
    <source>
        <dbReference type="SAM" id="MobiDB-lite"/>
    </source>
</evidence>
<dbReference type="Pfam" id="PF15921">
    <property type="entry name" value="CCDC158"/>
    <property type="match status" value="3"/>
</dbReference>
<evidence type="ECO:0000256" key="1">
    <source>
        <dbReference type="SAM" id="Coils"/>
    </source>
</evidence>
<comment type="caution">
    <text evidence="3">The sequence shown here is derived from an EMBL/GenBank/DDBJ whole genome shotgun (WGS) entry which is preliminary data.</text>
</comment>
<feature type="compositionally biased region" description="Polar residues" evidence="2">
    <location>
        <begin position="1107"/>
        <end position="1117"/>
    </location>
</feature>
<feature type="compositionally biased region" description="Low complexity" evidence="2">
    <location>
        <begin position="1166"/>
        <end position="1179"/>
    </location>
</feature>
<organism evidence="3 4">
    <name type="scientific">Anguilla anguilla</name>
    <name type="common">European freshwater eel</name>
    <name type="synonym">Muraena anguilla</name>
    <dbReference type="NCBI Taxonomy" id="7936"/>
    <lineage>
        <taxon>Eukaryota</taxon>
        <taxon>Metazoa</taxon>
        <taxon>Chordata</taxon>
        <taxon>Craniata</taxon>
        <taxon>Vertebrata</taxon>
        <taxon>Euteleostomi</taxon>
        <taxon>Actinopterygii</taxon>
        <taxon>Neopterygii</taxon>
        <taxon>Teleostei</taxon>
        <taxon>Anguilliformes</taxon>
        <taxon>Anguillidae</taxon>
        <taxon>Anguilla</taxon>
    </lineage>
</organism>
<dbReference type="InterPro" id="IPR031809">
    <property type="entry name" value="CCDC158"/>
</dbReference>
<evidence type="ECO:0000313" key="3">
    <source>
        <dbReference type="EMBL" id="KAG5840989.1"/>
    </source>
</evidence>
<evidence type="ECO:0008006" key="5">
    <source>
        <dbReference type="Google" id="ProtNLM"/>
    </source>
</evidence>
<feature type="coiled-coil region" evidence="1">
    <location>
        <begin position="345"/>
        <end position="446"/>
    </location>
</feature>
<keyword evidence="4" id="KW-1185">Reference proteome</keyword>
<name>A0A9D3RRU3_ANGAN</name>
<feature type="region of interest" description="Disordered" evidence="2">
    <location>
        <begin position="1107"/>
        <end position="1195"/>
    </location>
</feature>
<keyword evidence="1" id="KW-0175">Coiled coil</keyword>
<reference evidence="3" key="1">
    <citation type="submission" date="2021-01" db="EMBL/GenBank/DDBJ databases">
        <title>A chromosome-scale assembly of European eel, Anguilla anguilla.</title>
        <authorList>
            <person name="Henkel C."/>
            <person name="Jong-Raadsen S.A."/>
            <person name="Dufour S."/>
            <person name="Weltzien F.-A."/>
            <person name="Palstra A.P."/>
            <person name="Pelster B."/>
            <person name="Spaink H.P."/>
            <person name="Van Den Thillart G.E."/>
            <person name="Jansen H."/>
            <person name="Zahm M."/>
            <person name="Klopp C."/>
            <person name="Cedric C."/>
            <person name="Louis A."/>
            <person name="Berthelot C."/>
            <person name="Parey E."/>
            <person name="Roest Crollius H."/>
            <person name="Montfort J."/>
            <person name="Robinson-Rechavi M."/>
            <person name="Bucao C."/>
            <person name="Bouchez O."/>
            <person name="Gislard M."/>
            <person name="Lluch J."/>
            <person name="Milhes M."/>
            <person name="Lampietro C."/>
            <person name="Lopez Roques C."/>
            <person name="Donnadieu C."/>
            <person name="Braasch I."/>
            <person name="Desvignes T."/>
            <person name="Postlethwait J."/>
            <person name="Bobe J."/>
            <person name="Guiguen Y."/>
            <person name="Dirks R."/>
        </authorList>
    </citation>
    <scope>NUCLEOTIDE SEQUENCE</scope>
    <source>
        <strain evidence="3">Tag_6206</strain>
        <tissue evidence="3">Liver</tissue>
    </source>
</reference>
<dbReference type="AlphaFoldDB" id="A0A9D3RRU3"/>
<dbReference type="EMBL" id="JAFIRN010000010">
    <property type="protein sequence ID" value="KAG5840989.1"/>
    <property type="molecule type" value="Genomic_DNA"/>
</dbReference>
<dbReference type="PANTHER" id="PTHR47615">
    <property type="entry name" value="COILED-COIL DOMAIN-CONTAINING PROTEIN 158"/>
    <property type="match status" value="1"/>
</dbReference>
<accession>A0A9D3RRU3</accession>
<dbReference type="Proteomes" id="UP001044222">
    <property type="component" value="Chromosome 10"/>
</dbReference>
<evidence type="ECO:0000313" key="4">
    <source>
        <dbReference type="Proteomes" id="UP001044222"/>
    </source>
</evidence>
<feature type="coiled-coil region" evidence="1">
    <location>
        <begin position="914"/>
        <end position="997"/>
    </location>
</feature>
<feature type="coiled-coil region" evidence="1">
    <location>
        <begin position="61"/>
        <end position="88"/>
    </location>
</feature>
<feature type="compositionally biased region" description="Basic and acidic residues" evidence="2">
    <location>
        <begin position="521"/>
        <end position="538"/>
    </location>
</feature>
<sequence>MLPVYQNTNNNVSKSDIVSFVLPNNYDMAARPGASVRGALDENAYAVELGFDAPPERSSNLEMLSEELERQTRETQKLQEQVEHATKRTMERMGRTLGGVTPHVPKTAKLHSMGVLPEVSVPEVHVSGQDFRVQPDMYDHDLGLLKHNMKHSGKDVAHEYSQQVSELQQHLNTTHALHEQQNLHLRQSIMKLQTKLQESQLEMDALLEQRVKESHRQADLVGKLQGTIRELQGSKQVADHMLLEAENQVELLCRKQEALDQTLQEVGSALLDYEKRVAKRTYMDKVSASPGLHSLGKMVGTVLQDLVMENASLKEKLLPIEEQLGVLQLEFQERNVFMMKEQTERKEAERQASTYHSQKTELESSVSILRSELLEAQQTQREKVTAVEKQLSQAVSNMEEAEKQKELYRQQVKDMESRVSQLTTDLHKTQEELALEKEQNRRLRERDRSHSVAIDGLRQELDGRSLGVLELENMVGSLKDECLTLMEKQISAEKQQSKMQDNATRLRSELKAARDQLQLADLEHTRERATKDEKERDGKRLLSLQQEQQHEVKMLQGQLEEQGHQVKMLQGQLEEKEREIKRLQFLLEEQGCERKRTKGLMEDQDCEKKRLNDLLEAQQGEGKRLQDILENQEHKMKRLKGLLDEQRQKGKRVQGLLEEKECEGNKLQRLLEEQKQEEKRLHDLLEEQKQEQVRLKGLLEGKEQELQQKEQNQQQDEARLQEAQGHAQALMAEGDTLRLKLEEKEKMVELLQLQMEGMTQLSLQHSNSIEVLQEEKEWLISEIDKHQLEIHQLKQAGWEQQGHMLGALEHEQVQQKGALSEKNRSLHELTLQKQRLTTELEVQRVQLLSLTDEHEALKKTHVRRIQELEGIAAKLMGQLQTVQADLFQAQSTLRTLEGADEHGMKVALGMQRRITAKREQIDTLQGRIQMMEENTDKLTKDKRQQAAECKRLSQQLTSVTAEKKQLENEVEALRYLEKQLRDKMGKLEGALDKMSERFSECQDFIQQQEQQFMCLKLQHALDLKEQQGQNLRVNGNLQLSPKCNSPVPTQLLHFQKITGQLCKNQPDNPTLELKTLVKELRSVIDEDDRSSPMNRNELVKDNIVSTSANRKTTSSRDPLTLHTADLEEGNSNGTFSSDGYELSFPGPPHYTSSPRGPAVGCRSPVHSLLTSTPHPSSPTKPQLENGGPYPDLNTRKACKKLQGKLDSMQSLVDDLQNKAQGVAQ</sequence>
<dbReference type="PANTHER" id="PTHR47615:SF1">
    <property type="entry name" value="COILED-COIL DOMAIN-CONTAINING PROTEIN 158"/>
    <property type="match status" value="1"/>
</dbReference>